<feature type="domain" description="PIN" evidence="9">
    <location>
        <begin position="1"/>
        <end position="113"/>
    </location>
</feature>
<comment type="caution">
    <text evidence="10">The sequence shown here is derived from an EMBL/GenBank/DDBJ whole genome shotgun (WGS) entry which is preliminary data.</text>
</comment>
<feature type="binding site" evidence="8">
    <location>
        <position position="4"/>
    </location>
    <ligand>
        <name>Mg(2+)</name>
        <dbReference type="ChEBI" id="CHEBI:18420"/>
    </ligand>
</feature>
<evidence type="ECO:0000256" key="7">
    <source>
        <dbReference type="ARBA" id="ARBA00038093"/>
    </source>
</evidence>
<evidence type="ECO:0000256" key="2">
    <source>
        <dbReference type="ARBA" id="ARBA00022649"/>
    </source>
</evidence>
<dbReference type="InterPro" id="IPR022907">
    <property type="entry name" value="VapC_family"/>
</dbReference>
<reference evidence="10" key="1">
    <citation type="journal article" date="2021" name="ISME J.">
        <title>Fine-scale metabolic discontinuity in a stratified prokaryote microbiome of a Red Sea deep halocline.</title>
        <authorList>
            <person name="Michoud G."/>
            <person name="Ngugi D.K."/>
            <person name="Barozzi A."/>
            <person name="Merlino G."/>
            <person name="Calleja M.L."/>
            <person name="Delgado-Huertas A."/>
            <person name="Moran X.A.G."/>
            <person name="Daffonchio D."/>
        </authorList>
    </citation>
    <scope>NUCLEOTIDE SEQUENCE</scope>
    <source>
        <strain evidence="10">SuakinDeep_MAG55_1</strain>
    </source>
</reference>
<dbReference type="EC" id="3.1.-.-" evidence="8"/>
<name>A0A941ZYJ9_9BACT</name>
<evidence type="ECO:0000256" key="5">
    <source>
        <dbReference type="ARBA" id="ARBA00022801"/>
    </source>
</evidence>
<accession>A0A941ZYJ9</accession>
<dbReference type="PANTHER" id="PTHR33653">
    <property type="entry name" value="RIBONUCLEASE VAPC2"/>
    <property type="match status" value="1"/>
</dbReference>
<dbReference type="Pfam" id="PF01850">
    <property type="entry name" value="PIN"/>
    <property type="match status" value="1"/>
</dbReference>
<dbReference type="AlphaFoldDB" id="A0A941ZYJ9"/>
<evidence type="ECO:0000256" key="6">
    <source>
        <dbReference type="ARBA" id="ARBA00022842"/>
    </source>
</evidence>
<organism evidence="10 11">
    <name type="scientific">Candidatus Scalindua arabica</name>
    <dbReference type="NCBI Taxonomy" id="1127984"/>
    <lineage>
        <taxon>Bacteria</taxon>
        <taxon>Pseudomonadati</taxon>
        <taxon>Planctomycetota</taxon>
        <taxon>Candidatus Brocadiia</taxon>
        <taxon>Candidatus Brocadiales</taxon>
        <taxon>Candidatus Scalinduaceae</taxon>
        <taxon>Candidatus Scalindua</taxon>
    </lineage>
</organism>
<evidence type="ECO:0000313" key="11">
    <source>
        <dbReference type="Proteomes" id="UP000722750"/>
    </source>
</evidence>
<feature type="binding site" evidence="8">
    <location>
        <position position="90"/>
    </location>
    <ligand>
        <name>Mg(2+)</name>
        <dbReference type="ChEBI" id="CHEBI:18420"/>
    </ligand>
</feature>
<dbReference type="GO" id="GO:0004540">
    <property type="term" value="F:RNA nuclease activity"/>
    <property type="evidence" value="ECO:0007669"/>
    <property type="project" value="InterPro"/>
</dbReference>
<keyword evidence="2 8" id="KW-1277">Toxin-antitoxin system</keyword>
<protein>
    <recommendedName>
        <fullName evidence="8">Ribonuclease VapC</fullName>
        <shortName evidence="8">RNase VapC</shortName>
        <ecNumber evidence="8">3.1.-.-</ecNumber>
    </recommendedName>
    <alternativeName>
        <fullName evidence="8">Toxin VapC</fullName>
    </alternativeName>
</protein>
<dbReference type="InterPro" id="IPR002716">
    <property type="entry name" value="PIN_dom"/>
</dbReference>
<dbReference type="Gene3D" id="3.40.50.1010">
    <property type="entry name" value="5'-nuclease"/>
    <property type="match status" value="1"/>
</dbReference>
<dbReference type="InterPro" id="IPR050556">
    <property type="entry name" value="Type_II_TA_system_RNase"/>
</dbReference>
<keyword evidence="6 8" id="KW-0460">Magnesium</keyword>
<dbReference type="GO" id="GO:0090729">
    <property type="term" value="F:toxin activity"/>
    <property type="evidence" value="ECO:0007669"/>
    <property type="project" value="UniProtKB-KW"/>
</dbReference>
<evidence type="ECO:0000259" key="9">
    <source>
        <dbReference type="Pfam" id="PF01850"/>
    </source>
</evidence>
<keyword evidence="3 8" id="KW-0540">Nuclease</keyword>
<evidence type="ECO:0000313" key="10">
    <source>
        <dbReference type="EMBL" id="MBS1257220.1"/>
    </source>
</evidence>
<comment type="function">
    <text evidence="8">Toxic component of a toxin-antitoxin (TA) system. An RNase.</text>
</comment>
<dbReference type="GO" id="GO:0000287">
    <property type="term" value="F:magnesium ion binding"/>
    <property type="evidence" value="ECO:0007669"/>
    <property type="project" value="UniProtKB-UniRule"/>
</dbReference>
<dbReference type="InterPro" id="IPR029060">
    <property type="entry name" value="PIN-like_dom_sf"/>
</dbReference>
<dbReference type="PANTHER" id="PTHR33653:SF1">
    <property type="entry name" value="RIBONUCLEASE VAPC2"/>
    <property type="match status" value="1"/>
</dbReference>
<dbReference type="Proteomes" id="UP000722750">
    <property type="component" value="Unassembled WGS sequence"/>
</dbReference>
<evidence type="ECO:0000256" key="4">
    <source>
        <dbReference type="ARBA" id="ARBA00022723"/>
    </source>
</evidence>
<dbReference type="GO" id="GO:0016787">
    <property type="term" value="F:hydrolase activity"/>
    <property type="evidence" value="ECO:0007669"/>
    <property type="project" value="UniProtKB-KW"/>
</dbReference>
<evidence type="ECO:0000256" key="3">
    <source>
        <dbReference type="ARBA" id="ARBA00022722"/>
    </source>
</evidence>
<keyword evidence="5 8" id="KW-0378">Hydrolase</keyword>
<dbReference type="CDD" id="cd18741">
    <property type="entry name" value="PIN_VapC4-5_FitB-like"/>
    <property type="match status" value="1"/>
</dbReference>
<comment type="similarity">
    <text evidence="7 8">Belongs to the PINc/VapC protein family.</text>
</comment>
<proteinExistence type="inferred from homology"/>
<sequence length="125" mass="14333">MIFDTDIFIWVEKGNEKASRIVDQAEERFLSVQTYMELLQCARNKAQHKNVKDFLSSYDFIVLPFTENIGHRASIYIEEYTLSTGLRAGDAVIAATATENNMELVSSNAKHFKPIKELKLRSFKP</sequence>
<dbReference type="HAMAP" id="MF_00265">
    <property type="entry name" value="VapC_Nob1"/>
    <property type="match status" value="1"/>
</dbReference>
<comment type="cofactor">
    <cofactor evidence="1 8">
        <name>Mg(2+)</name>
        <dbReference type="ChEBI" id="CHEBI:18420"/>
    </cofactor>
</comment>
<gene>
    <name evidence="8" type="primary">vapC</name>
    <name evidence="10" type="ORF">MAG551_00256</name>
</gene>
<keyword evidence="4 8" id="KW-0479">Metal-binding</keyword>
<keyword evidence="8" id="KW-0800">Toxin</keyword>
<dbReference type="SUPFAM" id="SSF88723">
    <property type="entry name" value="PIN domain-like"/>
    <property type="match status" value="1"/>
</dbReference>
<evidence type="ECO:0000256" key="1">
    <source>
        <dbReference type="ARBA" id="ARBA00001946"/>
    </source>
</evidence>
<dbReference type="EMBL" id="JAANXD010000016">
    <property type="protein sequence ID" value="MBS1257220.1"/>
    <property type="molecule type" value="Genomic_DNA"/>
</dbReference>
<evidence type="ECO:0000256" key="8">
    <source>
        <dbReference type="HAMAP-Rule" id="MF_00265"/>
    </source>
</evidence>